<dbReference type="InterPro" id="IPR011990">
    <property type="entry name" value="TPR-like_helical_dom_sf"/>
</dbReference>
<feature type="repeat" description="PPR" evidence="3">
    <location>
        <begin position="276"/>
        <end position="310"/>
    </location>
</feature>
<dbReference type="InterPro" id="IPR046960">
    <property type="entry name" value="PPR_At4g14850-like_plant"/>
</dbReference>
<evidence type="ECO:0000313" key="4">
    <source>
        <dbReference type="Proteomes" id="UP000504608"/>
    </source>
</evidence>
<evidence type="ECO:0000256" key="2">
    <source>
        <dbReference type="ARBA" id="ARBA00022737"/>
    </source>
</evidence>
<feature type="repeat" description="PPR" evidence="3">
    <location>
        <begin position="376"/>
        <end position="410"/>
    </location>
</feature>
<dbReference type="GO" id="GO:0003723">
    <property type="term" value="F:RNA binding"/>
    <property type="evidence" value="ECO:0007669"/>
    <property type="project" value="InterPro"/>
</dbReference>
<dbReference type="Gene3D" id="1.25.40.10">
    <property type="entry name" value="Tetratricopeptide repeat domain"/>
    <property type="match status" value="4"/>
</dbReference>
<dbReference type="AlphaFoldDB" id="A0A6J1HXE5"/>
<sequence length="573" mass="65167">MNGLQLGGQISEILPRCSFVQLKQIHALLLTSSIHQNIHVFSSFLRRTTELGTMDYAILVFSHLNPSFRTEVQFWNAMVRGYAFNGPVEKSVSLYGELLQRGLKPHNFTYPYVLNSCADLGWFWDGKKVHCRIIKTGFSLNCSVSDALLNLYLKISEFSGPGVVSDGKVWDARKLFDEMRDRTIEVWNRMILVYMRTGDVYGARQLFDSMEDRDIVSWNTMISGYVKVQDVVKARELFERMPEKNIVSWTSMIGAYAKAGDIITARMFFNKMPQRNVVSWNSMVSSYVQHGDFQEARNLFIQMLSEGITPDRYTFVSVLSACSHLGDLEFGKWIHYLIDDVSQLGVIAATALIEMYAKCGDINRAFTIFIKIGMKDVFCWNVMLKSLALHGKAQDAIKLLSLMQKEGLKPNDFTFLGALFACSHGGMTEEGQIIFDNMQKEHGISPTIEHYGCVIDLLSRNGRLEEALRIVDRMPFEPDIAIWGALLGGCKLRSDFKRAEDIVERVRKLRSKEGGIHVSLSNMYASVEHWQEALSAREKMEEENILKRTGQSSVIYASRGSSTFTRYFQEDNG</sequence>
<protein>
    <submittedName>
        <fullName evidence="5">Pentatricopeptide repeat-containing protein At3g29230-like</fullName>
    </submittedName>
</protein>
<dbReference type="RefSeq" id="XP_022968218.1">
    <property type="nucleotide sequence ID" value="XM_023112450.1"/>
</dbReference>
<accession>A0A6J1HXE5</accession>
<comment type="similarity">
    <text evidence="1">Belongs to the PPR family. PCMP-H subfamily.</text>
</comment>
<dbReference type="OrthoDB" id="185373at2759"/>
<dbReference type="SUPFAM" id="SSF48452">
    <property type="entry name" value="TPR-like"/>
    <property type="match status" value="2"/>
</dbReference>
<dbReference type="Pfam" id="PF01535">
    <property type="entry name" value="PPR"/>
    <property type="match status" value="6"/>
</dbReference>
<organism evidence="4 5">
    <name type="scientific">Cucurbita maxima</name>
    <name type="common">Pumpkin</name>
    <name type="synonym">Winter squash</name>
    <dbReference type="NCBI Taxonomy" id="3661"/>
    <lineage>
        <taxon>Eukaryota</taxon>
        <taxon>Viridiplantae</taxon>
        <taxon>Streptophyta</taxon>
        <taxon>Embryophyta</taxon>
        <taxon>Tracheophyta</taxon>
        <taxon>Spermatophyta</taxon>
        <taxon>Magnoliopsida</taxon>
        <taxon>eudicotyledons</taxon>
        <taxon>Gunneridae</taxon>
        <taxon>Pentapetalae</taxon>
        <taxon>rosids</taxon>
        <taxon>fabids</taxon>
        <taxon>Cucurbitales</taxon>
        <taxon>Cucurbitaceae</taxon>
        <taxon>Cucurbiteae</taxon>
        <taxon>Cucurbita</taxon>
    </lineage>
</organism>
<proteinExistence type="inferred from homology"/>
<dbReference type="PANTHER" id="PTHR47926">
    <property type="entry name" value="PENTATRICOPEPTIDE REPEAT-CONTAINING PROTEIN"/>
    <property type="match status" value="1"/>
</dbReference>
<dbReference type="FunFam" id="1.25.40.10:FF:000090">
    <property type="entry name" value="Pentatricopeptide repeat-containing protein, chloroplastic"/>
    <property type="match status" value="1"/>
</dbReference>
<feature type="repeat" description="PPR" evidence="3">
    <location>
        <begin position="214"/>
        <end position="248"/>
    </location>
</feature>
<evidence type="ECO:0000256" key="3">
    <source>
        <dbReference type="PROSITE-ProRule" id="PRU00708"/>
    </source>
</evidence>
<gene>
    <name evidence="5" type="primary">LOC111467521</name>
</gene>
<dbReference type="NCBIfam" id="TIGR00756">
    <property type="entry name" value="PPR"/>
    <property type="match status" value="6"/>
</dbReference>
<evidence type="ECO:0000313" key="5">
    <source>
        <dbReference type="RefSeq" id="XP_022968218.1"/>
    </source>
</evidence>
<dbReference type="GO" id="GO:0009451">
    <property type="term" value="P:RNA modification"/>
    <property type="evidence" value="ECO:0007669"/>
    <property type="project" value="InterPro"/>
</dbReference>
<dbReference type="KEGG" id="cmax:111467521"/>
<dbReference type="PROSITE" id="PS51375">
    <property type="entry name" value="PPR"/>
    <property type="match status" value="4"/>
</dbReference>
<keyword evidence="2" id="KW-0677">Repeat</keyword>
<dbReference type="PANTHER" id="PTHR47926:SF403">
    <property type="entry name" value="PENTACOTRIPEPTIDE-REPEAT REGION OF PRORP DOMAIN-CONTAINING PROTEIN"/>
    <property type="match status" value="1"/>
</dbReference>
<name>A0A6J1HXE5_CUCMA</name>
<dbReference type="FunFam" id="1.25.40.10:FF:000333">
    <property type="entry name" value="Pentatricopeptide repeat-containing protein"/>
    <property type="match status" value="1"/>
</dbReference>
<dbReference type="InterPro" id="IPR002885">
    <property type="entry name" value="PPR_rpt"/>
</dbReference>
<dbReference type="Pfam" id="PF13041">
    <property type="entry name" value="PPR_2"/>
    <property type="match status" value="2"/>
</dbReference>
<dbReference type="Proteomes" id="UP000504608">
    <property type="component" value="Unplaced"/>
</dbReference>
<feature type="repeat" description="PPR" evidence="3">
    <location>
        <begin position="71"/>
        <end position="105"/>
    </location>
</feature>
<reference evidence="5" key="1">
    <citation type="submission" date="2025-08" db="UniProtKB">
        <authorList>
            <consortium name="RefSeq"/>
        </authorList>
    </citation>
    <scope>IDENTIFICATION</scope>
    <source>
        <tissue evidence="5">Young leaves</tissue>
    </source>
</reference>
<dbReference type="GeneID" id="111467521"/>
<keyword evidence="4" id="KW-1185">Reference proteome</keyword>
<evidence type="ECO:0000256" key="1">
    <source>
        <dbReference type="ARBA" id="ARBA00006643"/>
    </source>
</evidence>